<dbReference type="Proteomes" id="UP000789366">
    <property type="component" value="Unassembled WGS sequence"/>
</dbReference>
<protein>
    <submittedName>
        <fullName evidence="1">5311_t:CDS:1</fullName>
    </submittedName>
</protein>
<gene>
    <name evidence="1" type="ORF">SPELUC_LOCUS3873</name>
</gene>
<proteinExistence type="predicted"/>
<dbReference type="EMBL" id="CAJVPW010003157">
    <property type="protein sequence ID" value="CAG8519689.1"/>
    <property type="molecule type" value="Genomic_DNA"/>
</dbReference>
<sequence>MIAKSYNYNQENLQNLFTQTIKNISLMTNFWSSKARHGYLGITITWITPTFEIKDIMLENKYVPSPHTSRAISEELHKFIEAWNFGDHIISITTNNKCNMLAIGKRLALAEILVACTKRLIQFFQYQKQIKQLKKMQKNLGYSDILRCIQYLQTNLYTSQDQEIKKDDATQEFLGNIYVTLSKVIPTIKEMIFDLACETPPNNDLFLDKAIIFESDNKDMQPIDFDDDEIINMTGILEQIKRNIYDALINYWNDSNNLGLMAALLDLRNKSLDFLEDDSEKQLTIQRLYDKFNELEEPMSELSIHLTPFNTKSAM</sequence>
<name>A0ACA9LDJ0_9GLOM</name>
<accession>A0ACA9LDJ0</accession>
<evidence type="ECO:0000313" key="2">
    <source>
        <dbReference type="Proteomes" id="UP000789366"/>
    </source>
</evidence>
<reference evidence="1" key="1">
    <citation type="submission" date="2021-06" db="EMBL/GenBank/DDBJ databases">
        <authorList>
            <person name="Kallberg Y."/>
            <person name="Tangrot J."/>
            <person name="Rosling A."/>
        </authorList>
    </citation>
    <scope>NUCLEOTIDE SEQUENCE</scope>
    <source>
        <strain evidence="1">28 12/20/2015</strain>
    </source>
</reference>
<organism evidence="1 2">
    <name type="scientific">Cetraspora pellucida</name>
    <dbReference type="NCBI Taxonomy" id="1433469"/>
    <lineage>
        <taxon>Eukaryota</taxon>
        <taxon>Fungi</taxon>
        <taxon>Fungi incertae sedis</taxon>
        <taxon>Mucoromycota</taxon>
        <taxon>Glomeromycotina</taxon>
        <taxon>Glomeromycetes</taxon>
        <taxon>Diversisporales</taxon>
        <taxon>Gigasporaceae</taxon>
        <taxon>Cetraspora</taxon>
    </lineage>
</organism>
<keyword evidence="2" id="KW-1185">Reference proteome</keyword>
<comment type="caution">
    <text evidence="1">The sequence shown here is derived from an EMBL/GenBank/DDBJ whole genome shotgun (WGS) entry which is preliminary data.</text>
</comment>
<evidence type="ECO:0000313" key="1">
    <source>
        <dbReference type="EMBL" id="CAG8519689.1"/>
    </source>
</evidence>